<sequence>MYVNSPGAESGSYSLTFLGKKVGRHHSVAPAGKQRAWETPNTSTGSEDPLVSSRATRVPVAPHVLEVLPGSIPELKDERPYPIIRNTQFHQYDDNTAGVSGRKVTA</sequence>
<evidence type="ECO:0000313" key="2">
    <source>
        <dbReference type="EMBL" id="CAB1432225.1"/>
    </source>
</evidence>
<evidence type="ECO:0000313" key="3">
    <source>
        <dbReference type="Proteomes" id="UP001153269"/>
    </source>
</evidence>
<name>A0A9N7YI13_PLEPL</name>
<reference evidence="2" key="1">
    <citation type="submission" date="2020-03" db="EMBL/GenBank/DDBJ databases">
        <authorList>
            <person name="Weist P."/>
        </authorList>
    </citation>
    <scope>NUCLEOTIDE SEQUENCE</scope>
</reference>
<keyword evidence="3" id="KW-1185">Reference proteome</keyword>
<feature type="region of interest" description="Disordered" evidence="1">
    <location>
        <begin position="25"/>
        <end position="54"/>
    </location>
</feature>
<comment type="caution">
    <text evidence="2">The sequence shown here is derived from an EMBL/GenBank/DDBJ whole genome shotgun (WGS) entry which is preliminary data.</text>
</comment>
<dbReference type="EMBL" id="CADEAL010001416">
    <property type="protein sequence ID" value="CAB1432225.1"/>
    <property type="molecule type" value="Genomic_DNA"/>
</dbReference>
<organism evidence="2 3">
    <name type="scientific">Pleuronectes platessa</name>
    <name type="common">European plaice</name>
    <dbReference type="NCBI Taxonomy" id="8262"/>
    <lineage>
        <taxon>Eukaryota</taxon>
        <taxon>Metazoa</taxon>
        <taxon>Chordata</taxon>
        <taxon>Craniata</taxon>
        <taxon>Vertebrata</taxon>
        <taxon>Euteleostomi</taxon>
        <taxon>Actinopterygii</taxon>
        <taxon>Neopterygii</taxon>
        <taxon>Teleostei</taxon>
        <taxon>Neoteleostei</taxon>
        <taxon>Acanthomorphata</taxon>
        <taxon>Carangaria</taxon>
        <taxon>Pleuronectiformes</taxon>
        <taxon>Pleuronectoidei</taxon>
        <taxon>Pleuronectidae</taxon>
        <taxon>Pleuronectes</taxon>
    </lineage>
</organism>
<accession>A0A9N7YI13</accession>
<evidence type="ECO:0000256" key="1">
    <source>
        <dbReference type="SAM" id="MobiDB-lite"/>
    </source>
</evidence>
<dbReference type="AlphaFoldDB" id="A0A9N7YI13"/>
<proteinExistence type="predicted"/>
<protein>
    <submittedName>
        <fullName evidence="2">Uncharacterized protein</fullName>
    </submittedName>
</protein>
<dbReference type="Proteomes" id="UP001153269">
    <property type="component" value="Unassembled WGS sequence"/>
</dbReference>
<gene>
    <name evidence="2" type="ORF">PLEPLA_LOCUS20282</name>
</gene>